<protein>
    <submittedName>
        <fullName evidence="2">Pectate lyase, PelA/Pel-15E family</fullName>
    </submittedName>
</protein>
<accession>A0A1H4BUB5</accession>
<name>A0A1H4BUB5_XYLRU</name>
<dbReference type="InterPro" id="IPR012669">
    <property type="entry name" value="Pectate_lyase"/>
</dbReference>
<dbReference type="Pfam" id="PF09492">
    <property type="entry name" value="Pec_lyase"/>
    <property type="match status" value="1"/>
</dbReference>
<dbReference type="OrthoDB" id="9804686at2"/>
<gene>
    <name evidence="2" type="ORF">SAMN05216462_1618</name>
</gene>
<dbReference type="EMBL" id="FNRF01000003">
    <property type="protein sequence ID" value="SEA51746.1"/>
    <property type="molecule type" value="Genomic_DNA"/>
</dbReference>
<keyword evidence="1" id="KW-0732">Signal</keyword>
<feature type="chain" id="PRO_5010292693" evidence="1">
    <location>
        <begin position="24"/>
        <end position="360"/>
    </location>
</feature>
<dbReference type="AlphaFoldDB" id="A0A1H4BUB5"/>
<dbReference type="GO" id="GO:0016829">
    <property type="term" value="F:lyase activity"/>
    <property type="evidence" value="ECO:0007669"/>
    <property type="project" value="UniProtKB-KW"/>
</dbReference>
<evidence type="ECO:0000256" key="1">
    <source>
        <dbReference type="SAM" id="SignalP"/>
    </source>
</evidence>
<keyword evidence="2" id="KW-0456">Lyase</keyword>
<dbReference type="SUPFAM" id="SSF81853">
    <property type="entry name" value="Family 10 polysaccharide lyase"/>
    <property type="match status" value="1"/>
</dbReference>
<feature type="signal peptide" evidence="1">
    <location>
        <begin position="1"/>
        <end position="23"/>
    </location>
</feature>
<reference evidence="2 3" key="1">
    <citation type="submission" date="2016-10" db="EMBL/GenBank/DDBJ databases">
        <authorList>
            <person name="de Groot N.N."/>
        </authorList>
    </citation>
    <scope>NUCLEOTIDE SEQUENCE [LARGE SCALE GENOMIC DNA]</scope>
    <source>
        <strain evidence="2 3">D31d</strain>
    </source>
</reference>
<evidence type="ECO:0000313" key="3">
    <source>
        <dbReference type="Proteomes" id="UP000182257"/>
    </source>
</evidence>
<organism evidence="2 3">
    <name type="scientific">Xylanibacter ruminicola</name>
    <name type="common">Prevotella ruminicola</name>
    <dbReference type="NCBI Taxonomy" id="839"/>
    <lineage>
        <taxon>Bacteria</taxon>
        <taxon>Pseudomonadati</taxon>
        <taxon>Bacteroidota</taxon>
        <taxon>Bacteroidia</taxon>
        <taxon>Bacteroidales</taxon>
        <taxon>Prevotellaceae</taxon>
        <taxon>Xylanibacter</taxon>
    </lineage>
</organism>
<dbReference type="Gene3D" id="1.50.10.20">
    <property type="match status" value="1"/>
</dbReference>
<dbReference type="NCBIfam" id="TIGR02474">
    <property type="entry name" value="pec_lyase"/>
    <property type="match status" value="1"/>
</dbReference>
<sequence length="360" mass="42033">MNYIKTTLLAAIVGFMPFVTVSAQNDKVLKEKNPEFFKTEEARRIGDQLLIWQRNTGGWPKNVDMVTPLSNQQREVIIKDKKVTDDSTIDNGATTMQMNFLARLYQQTKDEHYREAFKKGVNYILDGQYENGGWPQFWPTQRDYQVQITYNDDAIVNILTMMRDILNGKEQYAGLSDEKLNAQIEKSFKKGIECILNTQIKVDDTLTVWCQQHDRKTLYPTYARAYELPSYCSMESAAIVRFLMSLPHPDERVRRSINSAMAWFEKNKITGYRLVKIGKKGEPGADTRLVPDPKAGPLWARFYDLLNCQPFVCDRDGMPRKHLSDIGPERRNGYSWYNDRPATLYEKYEKWKNKWEKSKK</sequence>
<proteinExistence type="predicted"/>
<evidence type="ECO:0000313" key="2">
    <source>
        <dbReference type="EMBL" id="SEA51746.1"/>
    </source>
</evidence>
<dbReference type="Proteomes" id="UP000182257">
    <property type="component" value="Unassembled WGS sequence"/>
</dbReference>
<dbReference type="RefSeq" id="WP_081352923.1">
    <property type="nucleotide sequence ID" value="NZ_FNRF01000003.1"/>
</dbReference>